<sequence>MGNFWQVQALITLLLIARYIDASVYSCEELRYKLINTTFTQNTNYACIITQEGFTHWNQLEKVYAQVDKYYTSFHDIATGAGSCIENVRMEHPWDFFADSGVVLDCSQEFTLILTSDKPTSSASACTADTCSPCPKQACGCTRGDVWDREPCDALPDWLFSFDNVITIDSDHSVEMTVECSSVLELDAMTMVLPGDRIAILTSGRSDDLQNMEGSDKAAFVLIGEWESHDVTVDMQLSFDPTNTGSIVLQKSWGGPEFKYYNGSHTEKFTTSFFEIHYAPKLKQPSEIWNSQDNIVIEIAIDSKAPSTEPTAAPPNKDPYCDCSVDASGAPVGWSYRGIWLDIVIVIDVSEAMGQESIDRASTLTESLVSTLVTDTTAPLYTRVGVIAMGTDAKVLYNLNMTKADKVKATVDNGVREINIVYAFEAAQGMFSDGLTSKPDRANARQVIYFMTDSDYKNDVNSINAFKDASGVIVVSNFLKNGEIEKSELNHLASLGYFFSDNTSNTALLQAFCKANCYCQSDKIPFGGSDPALKAAGGCYKPAPDERDPFSKAKSACSINGGMLATIHDDEKNHFVQKIMESSKSDFFWIGYSKSDDGAWHWDDESTDPYTNWAVDEPSTAAVSNCAYVDTTSSVLTWGAGNCQIGFPYACEYEPCSVGSMDC</sequence>
<dbReference type="InterPro" id="IPR002035">
    <property type="entry name" value="VWF_A"/>
</dbReference>
<dbReference type="PROSITE" id="PS50041">
    <property type="entry name" value="C_TYPE_LECTIN_2"/>
    <property type="match status" value="1"/>
</dbReference>
<dbReference type="InterPro" id="IPR016186">
    <property type="entry name" value="C-type_lectin-like/link_sf"/>
</dbReference>
<protein>
    <submittedName>
        <fullName evidence="1">C-type lectin</fullName>
    </submittedName>
</protein>
<dbReference type="SMART" id="SM00034">
    <property type="entry name" value="CLECT"/>
    <property type="match status" value="1"/>
</dbReference>
<proteinExistence type="predicted"/>
<evidence type="ECO:0000313" key="2">
    <source>
        <dbReference type="Proteomes" id="UP000005239"/>
    </source>
</evidence>
<reference evidence="2" key="1">
    <citation type="journal article" date="2008" name="Nat. Genet.">
        <title>The Pristionchus pacificus genome provides a unique perspective on nematode lifestyle and parasitism.</title>
        <authorList>
            <person name="Dieterich C."/>
            <person name="Clifton S.W."/>
            <person name="Schuster L.N."/>
            <person name="Chinwalla A."/>
            <person name="Delehaunty K."/>
            <person name="Dinkelacker I."/>
            <person name="Fulton L."/>
            <person name="Fulton R."/>
            <person name="Godfrey J."/>
            <person name="Minx P."/>
            <person name="Mitreva M."/>
            <person name="Roeseler W."/>
            <person name="Tian H."/>
            <person name="Witte H."/>
            <person name="Yang S.P."/>
            <person name="Wilson R.K."/>
            <person name="Sommer R.J."/>
        </authorList>
    </citation>
    <scope>NUCLEOTIDE SEQUENCE [LARGE SCALE GENOMIC DNA]</scope>
    <source>
        <strain evidence="2">PS312</strain>
    </source>
</reference>
<dbReference type="InterPro" id="IPR016187">
    <property type="entry name" value="CTDL_fold"/>
</dbReference>
<name>A0A2A6C525_PRIPA</name>
<dbReference type="CDD" id="cd00198">
    <property type="entry name" value="vWFA"/>
    <property type="match status" value="1"/>
</dbReference>
<dbReference type="Proteomes" id="UP000005239">
    <property type="component" value="Unassembled WGS sequence"/>
</dbReference>
<dbReference type="AlphaFoldDB" id="A0A2A6C525"/>
<dbReference type="SMART" id="SM00327">
    <property type="entry name" value="VWA"/>
    <property type="match status" value="1"/>
</dbReference>
<dbReference type="Gene3D" id="3.40.50.410">
    <property type="entry name" value="von Willebrand factor, type A domain"/>
    <property type="match status" value="1"/>
</dbReference>
<reference evidence="1" key="2">
    <citation type="submission" date="2022-06" db="UniProtKB">
        <authorList>
            <consortium name="EnsemblMetazoa"/>
        </authorList>
    </citation>
    <scope>IDENTIFICATION</scope>
    <source>
        <strain evidence="1">PS312</strain>
    </source>
</reference>
<dbReference type="CDD" id="cd00037">
    <property type="entry name" value="CLECT"/>
    <property type="match status" value="1"/>
</dbReference>
<dbReference type="Pfam" id="PF00059">
    <property type="entry name" value="Lectin_C"/>
    <property type="match status" value="1"/>
</dbReference>
<organism evidence="1 2">
    <name type="scientific">Pristionchus pacificus</name>
    <name type="common">Parasitic nematode worm</name>
    <dbReference type="NCBI Taxonomy" id="54126"/>
    <lineage>
        <taxon>Eukaryota</taxon>
        <taxon>Metazoa</taxon>
        <taxon>Ecdysozoa</taxon>
        <taxon>Nematoda</taxon>
        <taxon>Chromadorea</taxon>
        <taxon>Rhabditida</taxon>
        <taxon>Rhabditina</taxon>
        <taxon>Diplogasteromorpha</taxon>
        <taxon>Diplogasteroidea</taxon>
        <taxon>Neodiplogasteridae</taxon>
        <taxon>Pristionchus</taxon>
    </lineage>
</organism>
<dbReference type="EnsemblMetazoa" id="PPA02713.1">
    <property type="protein sequence ID" value="PPA02713.1"/>
    <property type="gene ID" value="WBGene00092267"/>
</dbReference>
<dbReference type="PROSITE" id="PS50234">
    <property type="entry name" value="VWFA"/>
    <property type="match status" value="1"/>
</dbReference>
<dbReference type="Gene3D" id="3.10.100.10">
    <property type="entry name" value="Mannose-Binding Protein A, subunit A"/>
    <property type="match status" value="1"/>
</dbReference>
<dbReference type="OrthoDB" id="7357196at2759"/>
<evidence type="ECO:0000313" key="1">
    <source>
        <dbReference type="EnsemblMetazoa" id="PPA02713.1"/>
    </source>
</evidence>
<accession>A0A2A6C525</accession>
<dbReference type="InterPro" id="IPR036465">
    <property type="entry name" value="vWFA_dom_sf"/>
</dbReference>
<dbReference type="SUPFAM" id="SSF53300">
    <property type="entry name" value="vWA-like"/>
    <property type="match status" value="1"/>
</dbReference>
<dbReference type="PANTHER" id="PTHR31024:SF3">
    <property type="entry name" value="C-TYPE LECTIN-RELATED"/>
    <property type="match status" value="1"/>
</dbReference>
<keyword evidence="2" id="KW-1185">Reference proteome</keyword>
<dbReference type="SUPFAM" id="SSF56436">
    <property type="entry name" value="C-type lectin-like"/>
    <property type="match status" value="1"/>
</dbReference>
<accession>A0A8R1Y4X7</accession>
<gene>
    <name evidence="1" type="primary">WBGene00092267</name>
</gene>
<dbReference type="PANTHER" id="PTHR31024">
    <property type="entry name" value="C-TYPE LECTIN"/>
    <property type="match status" value="1"/>
</dbReference>
<dbReference type="InterPro" id="IPR001304">
    <property type="entry name" value="C-type_lectin-like"/>
</dbReference>
<dbReference type="Pfam" id="PF00092">
    <property type="entry name" value="VWA"/>
    <property type="match status" value="1"/>
</dbReference>